<keyword evidence="10" id="KW-0406">Ion transport</keyword>
<feature type="domain" description="Ion transport" evidence="14">
    <location>
        <begin position="34"/>
        <end position="75"/>
    </location>
</feature>
<accession>A0A833TKY4</accession>
<dbReference type="PANTHER" id="PTHR45628:SF7">
    <property type="entry name" value="VOLTAGE-DEPENDENT CALCIUM CHANNEL TYPE A SUBUNIT ALPHA-1"/>
    <property type="match status" value="1"/>
</dbReference>
<comment type="caution">
    <text evidence="16">The sequence shown here is derived from an EMBL/GenBank/DDBJ whole genome shotgun (WGS) entry which is preliminary data.</text>
</comment>
<dbReference type="InterPro" id="IPR031649">
    <property type="entry name" value="GPHH_dom"/>
</dbReference>
<evidence type="ECO:0000256" key="5">
    <source>
        <dbReference type="ARBA" id="ARBA00022692"/>
    </source>
</evidence>
<dbReference type="OMA" id="YQAHEYL"/>
<dbReference type="PANTHER" id="PTHR45628">
    <property type="entry name" value="VOLTAGE-DEPENDENT CALCIUM CHANNEL TYPE A SUBUNIT ALPHA-1"/>
    <property type="match status" value="1"/>
</dbReference>
<keyword evidence="4" id="KW-0107">Calcium channel</keyword>
<organism evidence="16 18">
    <name type="scientific">Phytophthora infestans</name>
    <name type="common">Potato late blight agent</name>
    <name type="synonym">Botrytis infestans</name>
    <dbReference type="NCBI Taxonomy" id="4787"/>
    <lineage>
        <taxon>Eukaryota</taxon>
        <taxon>Sar</taxon>
        <taxon>Stramenopiles</taxon>
        <taxon>Oomycota</taxon>
        <taxon>Peronosporomycetes</taxon>
        <taxon>Peronosporales</taxon>
        <taxon>Peronosporaceae</taxon>
        <taxon>Phytophthora</taxon>
    </lineage>
</organism>
<protein>
    <submittedName>
        <fullName evidence="16">Voltage-dependent L-type calcium channel domain-containing protein</fullName>
    </submittedName>
</protein>
<dbReference type="Gene3D" id="1.10.238.10">
    <property type="entry name" value="EF-hand"/>
    <property type="match status" value="1"/>
</dbReference>
<keyword evidence="3" id="KW-0109">Calcium transport</keyword>
<evidence type="ECO:0000256" key="6">
    <source>
        <dbReference type="ARBA" id="ARBA00022737"/>
    </source>
</evidence>
<evidence type="ECO:0000256" key="2">
    <source>
        <dbReference type="ARBA" id="ARBA00022448"/>
    </source>
</evidence>
<dbReference type="Pfam" id="PF00520">
    <property type="entry name" value="Ion_trans"/>
    <property type="match status" value="1"/>
</dbReference>
<keyword evidence="2" id="KW-0813">Transport</keyword>
<keyword evidence="11" id="KW-0472">Membrane</keyword>
<dbReference type="Proteomes" id="UP000602510">
    <property type="component" value="Unassembled WGS sequence"/>
</dbReference>
<evidence type="ECO:0000259" key="15">
    <source>
        <dbReference type="Pfam" id="PF16905"/>
    </source>
</evidence>
<dbReference type="Proteomes" id="UP000704712">
    <property type="component" value="Unassembled WGS sequence"/>
</dbReference>
<gene>
    <name evidence="16" type="ORF">GN244_ATG01875</name>
    <name evidence="17" type="ORF">GN958_ATG13799</name>
</gene>
<name>A0A833TKY4_PHYIN</name>
<keyword evidence="13" id="KW-0407">Ion channel</keyword>
<evidence type="ECO:0000313" key="16">
    <source>
        <dbReference type="EMBL" id="KAF4045704.1"/>
    </source>
</evidence>
<evidence type="ECO:0000256" key="7">
    <source>
        <dbReference type="ARBA" id="ARBA00022837"/>
    </source>
</evidence>
<dbReference type="Pfam" id="PF16905">
    <property type="entry name" value="GPHH"/>
    <property type="match status" value="1"/>
</dbReference>
<keyword evidence="6" id="KW-0677">Repeat</keyword>
<dbReference type="EMBL" id="WSZM01000041">
    <property type="protein sequence ID" value="KAF4045704.1"/>
    <property type="molecule type" value="Genomic_DNA"/>
</dbReference>
<evidence type="ECO:0000256" key="9">
    <source>
        <dbReference type="ARBA" id="ARBA00022989"/>
    </source>
</evidence>
<evidence type="ECO:0000256" key="12">
    <source>
        <dbReference type="ARBA" id="ARBA00023180"/>
    </source>
</evidence>
<evidence type="ECO:0000256" key="8">
    <source>
        <dbReference type="ARBA" id="ARBA00022882"/>
    </source>
</evidence>
<keyword evidence="18" id="KW-1185">Reference proteome</keyword>
<keyword evidence="9" id="KW-1133">Transmembrane helix</keyword>
<dbReference type="EMBL" id="JAACNO010001880">
    <property type="protein sequence ID" value="KAF4136993.1"/>
    <property type="molecule type" value="Genomic_DNA"/>
</dbReference>
<dbReference type="GO" id="GO:0008331">
    <property type="term" value="F:high voltage-gated calcium channel activity"/>
    <property type="evidence" value="ECO:0007669"/>
    <property type="project" value="TreeGrafter"/>
</dbReference>
<evidence type="ECO:0000256" key="3">
    <source>
        <dbReference type="ARBA" id="ARBA00022568"/>
    </source>
</evidence>
<comment type="subcellular location">
    <subcellularLocation>
        <location evidence="1">Membrane</location>
        <topology evidence="1">Multi-pass membrane protein</topology>
    </subcellularLocation>
</comment>
<dbReference type="InterPro" id="IPR005821">
    <property type="entry name" value="Ion_trans_dom"/>
</dbReference>
<evidence type="ECO:0000256" key="13">
    <source>
        <dbReference type="ARBA" id="ARBA00023303"/>
    </source>
</evidence>
<evidence type="ECO:0000259" key="14">
    <source>
        <dbReference type="Pfam" id="PF00520"/>
    </source>
</evidence>
<evidence type="ECO:0000256" key="1">
    <source>
        <dbReference type="ARBA" id="ARBA00004141"/>
    </source>
</evidence>
<evidence type="ECO:0000313" key="18">
    <source>
        <dbReference type="Proteomes" id="UP000602510"/>
    </source>
</evidence>
<evidence type="ECO:0000256" key="10">
    <source>
        <dbReference type="ARBA" id="ARBA00023065"/>
    </source>
</evidence>
<dbReference type="AlphaFoldDB" id="A0A833TKY4"/>
<sequence length="246" mass="28039">MHDFASSPEGCVDDPPYDPNMCGFSDSVDCIPLNGCGNPIAYLFFCSFTSLGTYVMLNVTVAVILESFSVSNEDEEPLFDPELLREFQNKWAKVDPKAKGFVPLVRLYAVVATLEPPLVKPEVMSDKNAFLQFMSKLHLPMYEGDTVYFTEVLLAMTREMVKEDVDDDLEGIGNIKLPSYDTPSHHRLDYQAHEYLAVRRIQRSVAHWLQVKRLLEKRSMEDYKIKIKKPATRPKRHRGSLVVMTG</sequence>
<dbReference type="Gene3D" id="1.10.287.70">
    <property type="match status" value="1"/>
</dbReference>
<dbReference type="GO" id="GO:0005891">
    <property type="term" value="C:voltage-gated calcium channel complex"/>
    <property type="evidence" value="ECO:0007669"/>
    <property type="project" value="TreeGrafter"/>
</dbReference>
<dbReference type="GO" id="GO:0098703">
    <property type="term" value="P:calcium ion import across plasma membrane"/>
    <property type="evidence" value="ECO:0007669"/>
    <property type="project" value="TreeGrafter"/>
</dbReference>
<keyword evidence="8" id="KW-0851">Voltage-gated channel</keyword>
<evidence type="ECO:0000256" key="11">
    <source>
        <dbReference type="ARBA" id="ARBA00023136"/>
    </source>
</evidence>
<dbReference type="InterPro" id="IPR050599">
    <property type="entry name" value="VDCC_alpha-1_subunit"/>
</dbReference>
<reference evidence="16" key="1">
    <citation type="submission" date="2020-04" db="EMBL/GenBank/DDBJ databases">
        <title>Hybrid Assembly of Korean Phytophthora infestans isolates.</title>
        <authorList>
            <person name="Prokchorchik M."/>
            <person name="Lee Y."/>
            <person name="Seo J."/>
            <person name="Cho J.-H."/>
            <person name="Park Y.-E."/>
            <person name="Jang D.-C."/>
            <person name="Im J.-S."/>
            <person name="Choi J.-G."/>
            <person name="Park H.-J."/>
            <person name="Lee G.-B."/>
            <person name="Lee Y.-G."/>
            <person name="Hong S.-Y."/>
            <person name="Cho K."/>
            <person name="Sohn K.H."/>
        </authorList>
    </citation>
    <scope>NUCLEOTIDE SEQUENCE</scope>
    <source>
        <strain evidence="16">KR_1_A1</strain>
        <strain evidence="17">KR_2_A2</strain>
    </source>
</reference>
<keyword evidence="12" id="KW-0325">Glycoprotein</keyword>
<keyword evidence="5" id="KW-0812">Transmembrane</keyword>
<keyword evidence="7" id="KW-0106">Calcium</keyword>
<proteinExistence type="predicted"/>
<feature type="domain" description="Voltage-dependent L-type calcium channel IQ-associated" evidence="15">
    <location>
        <begin position="86"/>
        <end position="139"/>
    </location>
</feature>
<evidence type="ECO:0000256" key="4">
    <source>
        <dbReference type="ARBA" id="ARBA00022673"/>
    </source>
</evidence>
<evidence type="ECO:0000313" key="17">
    <source>
        <dbReference type="EMBL" id="KAF4136993.1"/>
    </source>
</evidence>